<evidence type="ECO:0000313" key="3">
    <source>
        <dbReference type="EMBL" id="KAF2575793.1"/>
    </source>
</evidence>
<protein>
    <recommendedName>
        <fullName evidence="2">Transposase MuDR plant domain-containing protein</fullName>
    </recommendedName>
</protein>
<name>A0A8S9J2D0_BRACR</name>
<dbReference type="PANTHER" id="PTHR31973:SF187">
    <property type="entry name" value="MUTATOR TRANSPOSASE MUDRA PROTEIN"/>
    <property type="match status" value="1"/>
</dbReference>
<dbReference type="AlphaFoldDB" id="A0A8S9J2D0"/>
<reference evidence="3" key="1">
    <citation type="submission" date="2019-12" db="EMBL/GenBank/DDBJ databases">
        <title>Genome sequencing and annotation of Brassica cretica.</title>
        <authorList>
            <person name="Studholme D.J."/>
            <person name="Sarris P.F."/>
        </authorList>
    </citation>
    <scope>NUCLEOTIDE SEQUENCE</scope>
    <source>
        <strain evidence="3">PFS-102/07</strain>
        <tissue evidence="3">Leaf</tissue>
    </source>
</reference>
<sequence length="768" mass="87519">MTCLSRPDDLLVSRLDDLLMMRQLQAVYGEWLLKDFCWDFVVDNVKGARTFFLSDGSTHAELLAIAQEDYNLDMSTESVEITYSLPAEMMLAPDTPPIHVTSNRQVRNLLEITKTHGVRLCVSSRSKVETVSEFREEDDEADEADECFEEDDDDLVEDENHDGEEDDGEEDDGEEDVNISIVAEADENGEDYSVYGKVEDEDEEDDDMCFEDFKKIEGGRSNGNSIYVNQSFVSKDALLSELRLTAVRFKFSFRIYKSTKTLLVTTCPVSGCQWKVRASVKHGTNTFWVTKYVEKHTCSAGDRLAQRRHCTPKYVGRLFIDRVGIIDGLNPQHITDAMKNMFGMTLDYTTSYRALLYAQTLVRGSAEDGFVRVEDLPVSSLAVEDLRISLLVKLWSNGRLTYDLPVSRLRENKNFNILLKLDDLSMMCQLHAVYGEWLLKDCRWDFVVDNVKGARIIFLGKGSTHAELLAMTQEDYNLDMSTESVEITYSLPAKMMQALDTPHIHVTSDRQVRNLLEIIKTHGVRLCVSSRSKVEMVSEFREEDDEADECFEDDDDNLVEDENHDGEEDYREEDAGISIVAEADENGEDYSVYGNVEDEDEENDDMCFEDIKKIKGGRSNGNSFYVNQSFVSKDALLSELRLTAVRFRFSFRIYKSTKTLLVTTCPVSGCQWKVRASVKHGTNTFWVTKYVEKHTCSVGDRLAQRRHCTPKYVGRLFIDRVGIIDGLNPQHITDAMKNMFGMTLDYTTSYRALLYAQTLVRGSAEDGF</sequence>
<evidence type="ECO:0000259" key="2">
    <source>
        <dbReference type="Pfam" id="PF03108"/>
    </source>
</evidence>
<feature type="domain" description="Transposase MuDR plant" evidence="2">
    <location>
        <begin position="240"/>
        <end position="288"/>
    </location>
</feature>
<feature type="region of interest" description="Disordered" evidence="1">
    <location>
        <begin position="131"/>
        <end position="176"/>
    </location>
</feature>
<accession>A0A8S9J2D0</accession>
<comment type="caution">
    <text evidence="3">The sequence shown here is derived from an EMBL/GenBank/DDBJ whole genome shotgun (WGS) entry which is preliminary data.</text>
</comment>
<proteinExistence type="predicted"/>
<feature type="domain" description="Transposase MuDR plant" evidence="2">
    <location>
        <begin position="638"/>
        <end position="686"/>
    </location>
</feature>
<organism evidence="3">
    <name type="scientific">Brassica cretica</name>
    <name type="common">Mustard</name>
    <dbReference type="NCBI Taxonomy" id="69181"/>
    <lineage>
        <taxon>Eukaryota</taxon>
        <taxon>Viridiplantae</taxon>
        <taxon>Streptophyta</taxon>
        <taxon>Embryophyta</taxon>
        <taxon>Tracheophyta</taxon>
        <taxon>Spermatophyta</taxon>
        <taxon>Magnoliopsida</taxon>
        <taxon>eudicotyledons</taxon>
        <taxon>Gunneridae</taxon>
        <taxon>Pentapetalae</taxon>
        <taxon>rosids</taxon>
        <taxon>malvids</taxon>
        <taxon>Brassicales</taxon>
        <taxon>Brassicaceae</taxon>
        <taxon>Brassiceae</taxon>
        <taxon>Brassica</taxon>
    </lineage>
</organism>
<dbReference type="PANTHER" id="PTHR31973">
    <property type="entry name" value="POLYPROTEIN, PUTATIVE-RELATED"/>
    <property type="match status" value="1"/>
</dbReference>
<dbReference type="EMBL" id="QGKY02001015">
    <property type="protein sequence ID" value="KAF2575793.1"/>
    <property type="molecule type" value="Genomic_DNA"/>
</dbReference>
<dbReference type="Pfam" id="PF03108">
    <property type="entry name" value="DBD_Tnp_Mut"/>
    <property type="match status" value="2"/>
</dbReference>
<feature type="compositionally biased region" description="Acidic residues" evidence="1">
    <location>
        <begin position="135"/>
        <end position="176"/>
    </location>
</feature>
<evidence type="ECO:0000256" key="1">
    <source>
        <dbReference type="SAM" id="MobiDB-lite"/>
    </source>
</evidence>
<gene>
    <name evidence="3" type="ORF">F2Q70_00001594</name>
</gene>
<dbReference type="InterPro" id="IPR004332">
    <property type="entry name" value="Transposase_MuDR"/>
</dbReference>